<evidence type="ECO:0000313" key="2">
    <source>
        <dbReference type="Proteomes" id="UP000076738"/>
    </source>
</evidence>
<dbReference type="EMBL" id="KV417319">
    <property type="protein sequence ID" value="KZO91684.1"/>
    <property type="molecule type" value="Genomic_DNA"/>
</dbReference>
<protein>
    <submittedName>
        <fullName evidence="1">Uncharacterized protein</fullName>
    </submittedName>
</protein>
<dbReference type="AlphaFoldDB" id="A0A167HIZ3"/>
<dbReference type="Proteomes" id="UP000076738">
    <property type="component" value="Unassembled WGS sequence"/>
</dbReference>
<gene>
    <name evidence="1" type="ORF">CALVIDRAFT_541587</name>
</gene>
<dbReference type="OrthoDB" id="3067340at2759"/>
<proteinExistence type="predicted"/>
<sequence length="330" mass="37487">MCLMPCESPENHSGVLYEDVMIGQGSCVFDETNSAQAYNLDLSLWRRTLQHWAISSGHKTCLLRFDVSSLCTITRFADLSGVGALLLRMSEIRDLIVDDLSLAEVQLLRLTGNELRDSLSDTLDRRLRRSFSPYFPDVSAFCAALRIHHAVVGGSTTLSIMRPGKWCPNDLDIVVSPRYAHGIIVFLLDHGFKEITRTMHKDSLYPQHIEGRIYFDYHCYMNGNKKIDLCVVRHEAVTPANYVMTYHSTAVMNFFDGRAIFCLFPNETFNGTFLRNRFTPTGNANRGITKIQSRGYKDTGAYIQDRYNSGDIGRVTVDKLPRIWFMKATV</sequence>
<name>A0A167HIZ3_CALVF</name>
<evidence type="ECO:0000313" key="1">
    <source>
        <dbReference type="EMBL" id="KZO91684.1"/>
    </source>
</evidence>
<reference evidence="1 2" key="1">
    <citation type="journal article" date="2016" name="Mol. Biol. Evol.">
        <title>Comparative Genomics of Early-Diverging Mushroom-Forming Fungi Provides Insights into the Origins of Lignocellulose Decay Capabilities.</title>
        <authorList>
            <person name="Nagy L.G."/>
            <person name="Riley R."/>
            <person name="Tritt A."/>
            <person name="Adam C."/>
            <person name="Daum C."/>
            <person name="Floudas D."/>
            <person name="Sun H."/>
            <person name="Yadav J.S."/>
            <person name="Pangilinan J."/>
            <person name="Larsson K.H."/>
            <person name="Matsuura K."/>
            <person name="Barry K."/>
            <person name="Labutti K."/>
            <person name="Kuo R."/>
            <person name="Ohm R.A."/>
            <person name="Bhattacharya S.S."/>
            <person name="Shirouzu T."/>
            <person name="Yoshinaga Y."/>
            <person name="Martin F.M."/>
            <person name="Grigoriev I.V."/>
            <person name="Hibbett D.S."/>
        </authorList>
    </citation>
    <scope>NUCLEOTIDE SEQUENCE [LARGE SCALE GENOMIC DNA]</scope>
    <source>
        <strain evidence="1 2">TUFC12733</strain>
    </source>
</reference>
<keyword evidence="2" id="KW-1185">Reference proteome</keyword>
<organism evidence="1 2">
    <name type="scientific">Calocera viscosa (strain TUFC12733)</name>
    <dbReference type="NCBI Taxonomy" id="1330018"/>
    <lineage>
        <taxon>Eukaryota</taxon>
        <taxon>Fungi</taxon>
        <taxon>Dikarya</taxon>
        <taxon>Basidiomycota</taxon>
        <taxon>Agaricomycotina</taxon>
        <taxon>Dacrymycetes</taxon>
        <taxon>Dacrymycetales</taxon>
        <taxon>Dacrymycetaceae</taxon>
        <taxon>Calocera</taxon>
    </lineage>
</organism>
<accession>A0A167HIZ3</accession>